<dbReference type="InterPro" id="IPR001005">
    <property type="entry name" value="SANT/Myb"/>
</dbReference>
<gene>
    <name evidence="7" type="ORF">L195_g034290</name>
</gene>
<dbReference type="InterPro" id="IPR009057">
    <property type="entry name" value="Homeodomain-like_sf"/>
</dbReference>
<evidence type="ECO:0000256" key="1">
    <source>
        <dbReference type="ARBA" id="ARBA00004123"/>
    </source>
</evidence>
<dbReference type="STRING" id="57577.A0A2K3LIG5"/>
<evidence type="ECO:0000259" key="6">
    <source>
        <dbReference type="PROSITE" id="PS51294"/>
    </source>
</evidence>
<reference evidence="7 8" key="1">
    <citation type="journal article" date="2014" name="Am. J. Bot.">
        <title>Genome assembly and annotation for red clover (Trifolium pratense; Fabaceae).</title>
        <authorList>
            <person name="Istvanek J."/>
            <person name="Jaros M."/>
            <person name="Krenek A."/>
            <person name="Repkova J."/>
        </authorList>
    </citation>
    <scope>NUCLEOTIDE SEQUENCE [LARGE SCALE GENOMIC DNA]</scope>
    <source>
        <strain evidence="8">cv. Tatra</strain>
        <tissue evidence="7">Young leaves</tissue>
    </source>
</reference>
<feature type="domain" description="HTH myb-type" evidence="6">
    <location>
        <begin position="49"/>
        <end position="102"/>
    </location>
</feature>
<evidence type="ECO:0000256" key="5">
    <source>
        <dbReference type="SAM" id="MobiDB-lite"/>
    </source>
</evidence>
<dbReference type="GO" id="GO:0005634">
    <property type="term" value="C:nucleus"/>
    <property type="evidence" value="ECO:0007669"/>
    <property type="project" value="UniProtKB-SubCell"/>
</dbReference>
<keyword evidence="4" id="KW-0539">Nucleus</keyword>
<dbReference type="PANTHER" id="PTHR31314:SF84">
    <property type="entry name" value="HOMEODOMAIN-LIKE SUPERFAMILY PROTEIN-RELATED"/>
    <property type="match status" value="1"/>
</dbReference>
<reference evidence="7 8" key="2">
    <citation type="journal article" date="2017" name="Front. Plant Sci.">
        <title>Gene Classification and Mining of Molecular Markers Useful in Red Clover (Trifolium pratense) Breeding.</title>
        <authorList>
            <person name="Istvanek J."/>
            <person name="Dluhosova J."/>
            <person name="Dluhos P."/>
            <person name="Patkova L."/>
            <person name="Nedelnik J."/>
            <person name="Repkova J."/>
        </authorList>
    </citation>
    <scope>NUCLEOTIDE SEQUENCE [LARGE SCALE GENOMIC DNA]</scope>
    <source>
        <strain evidence="8">cv. Tatra</strain>
        <tissue evidence="7">Young leaves</tissue>
    </source>
</reference>
<dbReference type="GO" id="GO:0003677">
    <property type="term" value="F:DNA binding"/>
    <property type="evidence" value="ECO:0007669"/>
    <property type="project" value="InterPro"/>
</dbReference>
<dbReference type="NCBIfam" id="TIGR01557">
    <property type="entry name" value="myb_SHAQKYF"/>
    <property type="match status" value="1"/>
</dbReference>
<dbReference type="Gene3D" id="1.10.10.60">
    <property type="entry name" value="Homeodomain-like"/>
    <property type="match status" value="1"/>
</dbReference>
<evidence type="ECO:0000256" key="2">
    <source>
        <dbReference type="ARBA" id="ARBA00023015"/>
    </source>
</evidence>
<dbReference type="AlphaFoldDB" id="A0A2K3LIG5"/>
<dbReference type="GO" id="GO:0003700">
    <property type="term" value="F:DNA-binding transcription factor activity"/>
    <property type="evidence" value="ECO:0007669"/>
    <property type="project" value="InterPro"/>
</dbReference>
<evidence type="ECO:0000256" key="3">
    <source>
        <dbReference type="ARBA" id="ARBA00023163"/>
    </source>
</evidence>
<comment type="subcellular location">
    <subcellularLocation>
        <location evidence="1">Nucleus</location>
    </subcellularLocation>
</comment>
<sequence>MSSSSSSLVSGVVDNNPSYPSEVRTVHHRFNSGHSNTSFRPPAVRPYVRSRMPRLRWTPDLHRCFTHAVERLGGEERATPKLILQLMNVRGITISHVKSHLQ</sequence>
<dbReference type="EMBL" id="ASHM01033887">
    <property type="protein sequence ID" value="PNX78313.1"/>
    <property type="molecule type" value="Genomic_DNA"/>
</dbReference>
<keyword evidence="3" id="KW-0804">Transcription</keyword>
<feature type="compositionally biased region" description="Low complexity" evidence="5">
    <location>
        <begin position="1"/>
        <end position="13"/>
    </location>
</feature>
<organism evidence="7 8">
    <name type="scientific">Trifolium pratense</name>
    <name type="common">Red clover</name>
    <dbReference type="NCBI Taxonomy" id="57577"/>
    <lineage>
        <taxon>Eukaryota</taxon>
        <taxon>Viridiplantae</taxon>
        <taxon>Streptophyta</taxon>
        <taxon>Embryophyta</taxon>
        <taxon>Tracheophyta</taxon>
        <taxon>Spermatophyta</taxon>
        <taxon>Magnoliopsida</taxon>
        <taxon>eudicotyledons</taxon>
        <taxon>Gunneridae</taxon>
        <taxon>Pentapetalae</taxon>
        <taxon>rosids</taxon>
        <taxon>fabids</taxon>
        <taxon>Fabales</taxon>
        <taxon>Fabaceae</taxon>
        <taxon>Papilionoideae</taxon>
        <taxon>50 kb inversion clade</taxon>
        <taxon>NPAAA clade</taxon>
        <taxon>Hologalegina</taxon>
        <taxon>IRL clade</taxon>
        <taxon>Trifolieae</taxon>
        <taxon>Trifolium</taxon>
    </lineage>
</organism>
<dbReference type="PANTHER" id="PTHR31314">
    <property type="entry name" value="MYB FAMILY TRANSCRIPTION FACTOR PHL7-LIKE"/>
    <property type="match status" value="1"/>
</dbReference>
<dbReference type="Pfam" id="PF00249">
    <property type="entry name" value="Myb_DNA-binding"/>
    <property type="match status" value="1"/>
</dbReference>
<feature type="region of interest" description="Disordered" evidence="5">
    <location>
        <begin position="1"/>
        <end position="22"/>
    </location>
</feature>
<evidence type="ECO:0000256" key="4">
    <source>
        <dbReference type="ARBA" id="ARBA00023242"/>
    </source>
</evidence>
<dbReference type="Proteomes" id="UP000236291">
    <property type="component" value="Unassembled WGS sequence"/>
</dbReference>
<dbReference type="SUPFAM" id="SSF46689">
    <property type="entry name" value="Homeodomain-like"/>
    <property type="match status" value="1"/>
</dbReference>
<dbReference type="InterPro" id="IPR046955">
    <property type="entry name" value="PHR1-like"/>
</dbReference>
<feature type="non-terminal residue" evidence="7">
    <location>
        <position position="102"/>
    </location>
</feature>
<protein>
    <submittedName>
        <fullName evidence="7">Putative transcription factor KAN2-like protein</fullName>
    </submittedName>
</protein>
<name>A0A2K3LIG5_TRIPR</name>
<proteinExistence type="predicted"/>
<accession>A0A2K3LIG5</accession>
<dbReference type="PROSITE" id="PS51294">
    <property type="entry name" value="HTH_MYB"/>
    <property type="match status" value="1"/>
</dbReference>
<dbReference type="InterPro" id="IPR006447">
    <property type="entry name" value="Myb_dom_plants"/>
</dbReference>
<keyword evidence="2" id="KW-0805">Transcription regulation</keyword>
<dbReference type="InterPro" id="IPR017930">
    <property type="entry name" value="Myb_dom"/>
</dbReference>
<evidence type="ECO:0000313" key="7">
    <source>
        <dbReference type="EMBL" id="PNX78313.1"/>
    </source>
</evidence>
<comment type="caution">
    <text evidence="7">The sequence shown here is derived from an EMBL/GenBank/DDBJ whole genome shotgun (WGS) entry which is preliminary data.</text>
</comment>
<evidence type="ECO:0000313" key="8">
    <source>
        <dbReference type="Proteomes" id="UP000236291"/>
    </source>
</evidence>